<organism evidence="2 3">
    <name type="scientific">Deinococcus antarcticus</name>
    <dbReference type="NCBI Taxonomy" id="1298767"/>
    <lineage>
        <taxon>Bacteria</taxon>
        <taxon>Thermotogati</taxon>
        <taxon>Deinococcota</taxon>
        <taxon>Deinococci</taxon>
        <taxon>Deinococcales</taxon>
        <taxon>Deinococcaceae</taxon>
        <taxon>Deinococcus</taxon>
    </lineage>
</organism>
<reference evidence="3" key="1">
    <citation type="journal article" date="2019" name="Int. J. Syst. Evol. Microbiol.">
        <title>The Global Catalogue of Microorganisms (GCM) 10K type strain sequencing project: providing services to taxonomists for standard genome sequencing and annotation.</title>
        <authorList>
            <consortium name="The Broad Institute Genomics Platform"/>
            <consortium name="The Broad Institute Genome Sequencing Center for Infectious Disease"/>
            <person name="Wu L."/>
            <person name="Ma J."/>
        </authorList>
    </citation>
    <scope>NUCLEOTIDE SEQUENCE [LARGE SCALE GENOMIC DNA]</scope>
    <source>
        <strain evidence="3">CCTCC AB 2013263</strain>
    </source>
</reference>
<evidence type="ECO:0000313" key="3">
    <source>
        <dbReference type="Proteomes" id="UP001595748"/>
    </source>
</evidence>
<evidence type="ECO:0000256" key="1">
    <source>
        <dbReference type="SAM" id="MobiDB-lite"/>
    </source>
</evidence>
<proteinExistence type="predicted"/>
<comment type="caution">
    <text evidence="2">The sequence shown here is derived from an EMBL/GenBank/DDBJ whole genome shotgun (WGS) entry which is preliminary data.</text>
</comment>
<sequence length="101" mass="11236">MTNKFAALAAQGLDDSRKETVPERGKAEEVAAPAGPSRMLGGRVPDSLFKEFQYAKMAAETATGIRRVTTEDAVAAFVRMLRDSQVVERWHAELSELRRER</sequence>
<keyword evidence="3" id="KW-1185">Reference proteome</keyword>
<dbReference type="Proteomes" id="UP001595748">
    <property type="component" value="Unassembled WGS sequence"/>
</dbReference>
<dbReference type="RefSeq" id="WP_380077362.1">
    <property type="nucleotide sequence ID" value="NZ_JBHRZF010000113.1"/>
</dbReference>
<protein>
    <submittedName>
        <fullName evidence="2">Uncharacterized protein</fullName>
    </submittedName>
</protein>
<feature type="compositionally biased region" description="Basic and acidic residues" evidence="1">
    <location>
        <begin position="14"/>
        <end position="29"/>
    </location>
</feature>
<dbReference type="EMBL" id="JBHRZF010000113">
    <property type="protein sequence ID" value="MFC3860946.1"/>
    <property type="molecule type" value="Genomic_DNA"/>
</dbReference>
<name>A0ABV8A6G0_9DEIO</name>
<gene>
    <name evidence="2" type="ORF">ACFOPQ_09245</name>
</gene>
<feature type="region of interest" description="Disordered" evidence="1">
    <location>
        <begin position="1"/>
        <end position="39"/>
    </location>
</feature>
<accession>A0ABV8A6G0</accession>
<evidence type="ECO:0000313" key="2">
    <source>
        <dbReference type="EMBL" id="MFC3860946.1"/>
    </source>
</evidence>